<dbReference type="Pfam" id="PF08906">
    <property type="entry name" value="T6SS_Tdi1_C"/>
    <property type="match status" value="1"/>
</dbReference>
<reference evidence="3 6" key="2">
    <citation type="submission" date="2020-08" db="EMBL/GenBank/DDBJ databases">
        <title>Genomic Encyclopedia of Type Strains, Phase IV (KMG-IV): sequencing the most valuable type-strain genomes for metagenomic binning, comparative biology and taxonomic classification.</title>
        <authorList>
            <person name="Goeker M."/>
        </authorList>
    </citation>
    <scope>NUCLEOTIDE SEQUENCE [LARGE SCALE GENOMIC DNA]</scope>
    <source>
        <strain evidence="3 6">DSM 100021</strain>
    </source>
</reference>
<evidence type="ECO:0000259" key="2">
    <source>
        <dbReference type="Pfam" id="PF08906"/>
    </source>
</evidence>
<dbReference type="AlphaFoldDB" id="A0A1Q9AC18"/>
<evidence type="ECO:0008006" key="7">
    <source>
        <dbReference type="Google" id="ProtNLM"/>
    </source>
</evidence>
<proteinExistence type="predicted"/>
<reference evidence="4 5" key="1">
    <citation type="submission" date="2016-09" db="EMBL/GenBank/DDBJ databases">
        <title>Rhizobium oryziradicis sp. nov., isolated from the root of rice.</title>
        <authorList>
            <person name="Zhao J."/>
            <person name="Zhang X."/>
        </authorList>
    </citation>
    <scope>NUCLEOTIDE SEQUENCE [LARGE SCALE GENOMIC DNA]</scope>
    <source>
        <strain evidence="4 5">14971</strain>
    </source>
</reference>
<dbReference type="EMBL" id="MKIN01000013">
    <property type="protein sequence ID" value="OLP52412.1"/>
    <property type="molecule type" value="Genomic_DNA"/>
</dbReference>
<dbReference type="Proteomes" id="UP000544107">
    <property type="component" value="Unassembled WGS sequence"/>
</dbReference>
<dbReference type="STRING" id="887144.BJF91_15260"/>
<organism evidence="4 5">
    <name type="scientific">Allorhizobium taibaishanense</name>
    <dbReference type="NCBI Taxonomy" id="887144"/>
    <lineage>
        <taxon>Bacteria</taxon>
        <taxon>Pseudomonadati</taxon>
        <taxon>Pseudomonadota</taxon>
        <taxon>Alphaproteobacteria</taxon>
        <taxon>Hyphomicrobiales</taxon>
        <taxon>Rhizobiaceae</taxon>
        <taxon>Rhizobium/Agrobacterium group</taxon>
        <taxon>Allorhizobium</taxon>
    </lineage>
</organism>
<comment type="caution">
    <text evidence="4">The sequence shown here is derived from an EMBL/GenBank/DDBJ whole genome shotgun (WGS) entry which is preliminary data.</text>
</comment>
<keyword evidence="5" id="KW-1185">Reference proteome</keyword>
<evidence type="ECO:0000313" key="6">
    <source>
        <dbReference type="Proteomes" id="UP000544107"/>
    </source>
</evidence>
<sequence>MPEIDMFAYMIKKLGEPEQAQIVSKEEADSYRGRLPDALLNFWQEHGRGSYKDGTYWICDPAPYRGVIDEIFKFDPKYRPEEMTAIGYDGLGELWIWHREFYDITVTLKLSEVSNPPDSSRTDSKTGEKFSPDFSIGTYIASIRNYDPPCDDDGEPLIPQAIARLGRLNHDEIYGYVPALMLGGQNMASSLQKFSAPEHMMFLASLQPLVLTELTPPEPGHPYGRVVPVRKVGRQ</sequence>
<dbReference type="InterPro" id="IPR015002">
    <property type="entry name" value="T6SS_Tdi1_C"/>
</dbReference>
<evidence type="ECO:0000313" key="3">
    <source>
        <dbReference type="EMBL" id="MBB4010678.1"/>
    </source>
</evidence>
<dbReference type="RefSeq" id="WP_075612475.1">
    <property type="nucleotide sequence ID" value="NZ_JACIED010000011.1"/>
</dbReference>
<evidence type="ECO:0000259" key="1">
    <source>
        <dbReference type="Pfam" id="PF08887"/>
    </source>
</evidence>
<evidence type="ECO:0000313" key="5">
    <source>
        <dbReference type="Proteomes" id="UP000185598"/>
    </source>
</evidence>
<dbReference type="Proteomes" id="UP000185598">
    <property type="component" value="Unassembled WGS sequence"/>
</dbReference>
<dbReference type="EMBL" id="JACIED010000011">
    <property type="protein sequence ID" value="MBB4010678.1"/>
    <property type="molecule type" value="Genomic_DNA"/>
</dbReference>
<accession>A0A1Q9AC18</accession>
<feature type="domain" description="GAD-related" evidence="1">
    <location>
        <begin position="6"/>
        <end position="107"/>
    </location>
</feature>
<feature type="domain" description="T6SS immunity protein Tdi1 C-terminal" evidence="2">
    <location>
        <begin position="153"/>
        <end position="206"/>
    </location>
</feature>
<dbReference type="Pfam" id="PF08887">
    <property type="entry name" value="GAD-like"/>
    <property type="match status" value="1"/>
</dbReference>
<evidence type="ECO:0000313" key="4">
    <source>
        <dbReference type="EMBL" id="OLP52412.1"/>
    </source>
</evidence>
<dbReference type="InterPro" id="IPR014983">
    <property type="entry name" value="GAD-rel"/>
</dbReference>
<gene>
    <name evidence="4" type="ORF">BJF91_15260</name>
    <name evidence="3" type="ORF">GGQ71_004980</name>
</gene>
<protein>
    <recommendedName>
        <fullName evidence="7">GAD-related domain-containing protein</fullName>
    </recommendedName>
</protein>
<name>A0A1Q9AC18_9HYPH</name>
<dbReference type="OrthoDB" id="7985367at2"/>